<feature type="transmembrane region" description="Helical" evidence="1">
    <location>
        <begin position="34"/>
        <end position="59"/>
    </location>
</feature>
<evidence type="ECO:0000313" key="2">
    <source>
        <dbReference type="EMBL" id="KAJ0216690.1"/>
    </source>
</evidence>
<evidence type="ECO:0000313" key="3">
    <source>
        <dbReference type="Proteomes" id="UP000235145"/>
    </source>
</evidence>
<dbReference type="EMBL" id="NBSK02000003">
    <property type="protein sequence ID" value="KAJ0216690.1"/>
    <property type="molecule type" value="Genomic_DNA"/>
</dbReference>
<comment type="caution">
    <text evidence="2">The sequence shown here is derived from an EMBL/GenBank/DDBJ whole genome shotgun (WGS) entry which is preliminary data.</text>
</comment>
<keyword evidence="1" id="KW-0812">Transmembrane</keyword>
<dbReference type="AlphaFoldDB" id="A0A9R1W5V3"/>
<protein>
    <submittedName>
        <fullName evidence="2">Uncharacterized protein</fullName>
    </submittedName>
</protein>
<keyword evidence="1" id="KW-0472">Membrane</keyword>
<proteinExistence type="predicted"/>
<organism evidence="2 3">
    <name type="scientific">Lactuca sativa</name>
    <name type="common">Garden lettuce</name>
    <dbReference type="NCBI Taxonomy" id="4236"/>
    <lineage>
        <taxon>Eukaryota</taxon>
        <taxon>Viridiplantae</taxon>
        <taxon>Streptophyta</taxon>
        <taxon>Embryophyta</taxon>
        <taxon>Tracheophyta</taxon>
        <taxon>Spermatophyta</taxon>
        <taxon>Magnoliopsida</taxon>
        <taxon>eudicotyledons</taxon>
        <taxon>Gunneridae</taxon>
        <taxon>Pentapetalae</taxon>
        <taxon>asterids</taxon>
        <taxon>campanulids</taxon>
        <taxon>Asterales</taxon>
        <taxon>Asteraceae</taxon>
        <taxon>Cichorioideae</taxon>
        <taxon>Cichorieae</taxon>
        <taxon>Lactucinae</taxon>
        <taxon>Lactuca</taxon>
    </lineage>
</organism>
<accession>A0A9R1W5V3</accession>
<reference evidence="2 3" key="1">
    <citation type="journal article" date="2017" name="Nat. Commun.">
        <title>Genome assembly with in vitro proximity ligation data and whole-genome triplication in lettuce.</title>
        <authorList>
            <person name="Reyes-Chin-Wo S."/>
            <person name="Wang Z."/>
            <person name="Yang X."/>
            <person name="Kozik A."/>
            <person name="Arikit S."/>
            <person name="Song C."/>
            <person name="Xia L."/>
            <person name="Froenicke L."/>
            <person name="Lavelle D.O."/>
            <person name="Truco M.J."/>
            <person name="Xia R."/>
            <person name="Zhu S."/>
            <person name="Xu C."/>
            <person name="Xu H."/>
            <person name="Xu X."/>
            <person name="Cox K."/>
            <person name="Korf I."/>
            <person name="Meyers B.C."/>
            <person name="Michelmore R.W."/>
        </authorList>
    </citation>
    <scope>NUCLEOTIDE SEQUENCE [LARGE SCALE GENOMIC DNA]</scope>
    <source>
        <strain evidence="3">cv. Salinas</strain>
        <tissue evidence="2">Seedlings</tissue>
    </source>
</reference>
<sequence>MFVMVTSRLGFRNQLFSCLVLHLLDTCKSPSSKLFGLLCIYLGFYALFFMLGHIGMLGFHKVANFMNPQSSFLVRNVGSGVLQSFELLHEILAPISLF</sequence>
<keyword evidence="3" id="KW-1185">Reference proteome</keyword>
<evidence type="ECO:0000256" key="1">
    <source>
        <dbReference type="SAM" id="Phobius"/>
    </source>
</evidence>
<gene>
    <name evidence="2" type="ORF">LSAT_V11C300102090</name>
</gene>
<name>A0A9R1W5V3_LACSA</name>
<dbReference type="Proteomes" id="UP000235145">
    <property type="component" value="Unassembled WGS sequence"/>
</dbReference>
<keyword evidence="1" id="KW-1133">Transmembrane helix</keyword>